<sequence>MPTVTPALSEYISLNDMESTSNRVALFYIQFSPKAVRLARLRGGGSPAPGKRFFGSGEQAVRLRGEKRSVNPLIISALQRQTLVFRTVQQ</sequence>
<protein>
    <submittedName>
        <fullName evidence="1">Uncharacterized protein</fullName>
    </submittedName>
</protein>
<evidence type="ECO:0000313" key="2">
    <source>
        <dbReference type="Proteomes" id="UP000284379"/>
    </source>
</evidence>
<gene>
    <name evidence="1" type="ORF">DW888_00810</name>
</gene>
<dbReference type="EMBL" id="QSGO01000001">
    <property type="protein sequence ID" value="RHB38392.1"/>
    <property type="molecule type" value="Genomic_DNA"/>
</dbReference>
<name>A0A413VXU8_9BACE</name>
<accession>A0A413VXU8</accession>
<organism evidence="1 2">
    <name type="scientific">Bacteroides nordii</name>
    <dbReference type="NCBI Taxonomy" id="291645"/>
    <lineage>
        <taxon>Bacteria</taxon>
        <taxon>Pseudomonadati</taxon>
        <taxon>Bacteroidota</taxon>
        <taxon>Bacteroidia</taxon>
        <taxon>Bacteroidales</taxon>
        <taxon>Bacteroidaceae</taxon>
        <taxon>Bacteroides</taxon>
    </lineage>
</organism>
<proteinExistence type="predicted"/>
<reference evidence="1 2" key="1">
    <citation type="submission" date="2018-08" db="EMBL/GenBank/DDBJ databases">
        <title>A genome reference for cultivated species of the human gut microbiota.</title>
        <authorList>
            <person name="Zou Y."/>
            <person name="Xue W."/>
            <person name="Luo G."/>
        </authorList>
    </citation>
    <scope>NUCLEOTIDE SEQUENCE [LARGE SCALE GENOMIC DNA]</scope>
    <source>
        <strain evidence="1 2">AM40-30BH</strain>
    </source>
</reference>
<evidence type="ECO:0000313" key="1">
    <source>
        <dbReference type="EMBL" id="RHB38392.1"/>
    </source>
</evidence>
<dbReference type="AlphaFoldDB" id="A0A413VXU8"/>
<dbReference type="Proteomes" id="UP000284379">
    <property type="component" value="Unassembled WGS sequence"/>
</dbReference>
<comment type="caution">
    <text evidence="1">The sequence shown here is derived from an EMBL/GenBank/DDBJ whole genome shotgun (WGS) entry which is preliminary data.</text>
</comment>